<evidence type="ECO:0000256" key="6">
    <source>
        <dbReference type="ARBA" id="ARBA00022827"/>
    </source>
</evidence>
<dbReference type="OrthoDB" id="438553at2759"/>
<evidence type="ECO:0000256" key="4">
    <source>
        <dbReference type="ARBA" id="ARBA00012867"/>
    </source>
</evidence>
<comment type="pathway">
    <text evidence="2 11">Porphyrin-containing compound metabolism; protoporphyrin-IX biosynthesis; protoporphyrin-IX from protoporphyrinogen-IX: step 1/1.</text>
</comment>
<evidence type="ECO:0000259" key="12">
    <source>
        <dbReference type="Pfam" id="PF01593"/>
    </source>
</evidence>
<reference evidence="13" key="1">
    <citation type="journal article" date="2020" name="Stud. Mycol.">
        <title>101 Dothideomycetes genomes: a test case for predicting lifestyles and emergence of pathogens.</title>
        <authorList>
            <person name="Haridas S."/>
            <person name="Albert R."/>
            <person name="Binder M."/>
            <person name="Bloem J."/>
            <person name="Labutti K."/>
            <person name="Salamov A."/>
            <person name="Andreopoulos B."/>
            <person name="Baker S."/>
            <person name="Barry K."/>
            <person name="Bills G."/>
            <person name="Bluhm B."/>
            <person name="Cannon C."/>
            <person name="Castanera R."/>
            <person name="Culley D."/>
            <person name="Daum C."/>
            <person name="Ezra D."/>
            <person name="Gonzalez J."/>
            <person name="Henrissat B."/>
            <person name="Kuo A."/>
            <person name="Liang C."/>
            <person name="Lipzen A."/>
            <person name="Lutzoni F."/>
            <person name="Magnuson J."/>
            <person name="Mondo S."/>
            <person name="Nolan M."/>
            <person name="Ohm R."/>
            <person name="Pangilinan J."/>
            <person name="Park H.-J."/>
            <person name="Ramirez L."/>
            <person name="Alfaro M."/>
            <person name="Sun H."/>
            <person name="Tritt A."/>
            <person name="Yoshinaga Y."/>
            <person name="Zwiers L.-H."/>
            <person name="Turgeon B."/>
            <person name="Goodwin S."/>
            <person name="Spatafora J."/>
            <person name="Crous P."/>
            <person name="Grigoriev I."/>
        </authorList>
    </citation>
    <scope>NUCLEOTIDE SEQUENCE</scope>
    <source>
        <strain evidence="13">CBS 116435</strain>
    </source>
</reference>
<dbReference type="Gene3D" id="3.50.50.60">
    <property type="entry name" value="FAD/NAD(P)-binding domain"/>
    <property type="match status" value="1"/>
</dbReference>
<dbReference type="SUPFAM" id="SSF51905">
    <property type="entry name" value="FAD/NAD(P)-binding domain"/>
    <property type="match status" value="1"/>
</dbReference>
<keyword evidence="7 11" id="KW-0560">Oxidoreductase</keyword>
<name>A0A9P4QG39_9PEZI</name>
<dbReference type="PANTHER" id="PTHR42923:SF3">
    <property type="entry name" value="PROTOPORPHYRINOGEN OXIDASE"/>
    <property type="match status" value="1"/>
</dbReference>
<protein>
    <recommendedName>
        <fullName evidence="4 11">Protoporphyrinogen oxidase</fullName>
        <ecNumber evidence="4 11">1.3.3.4</ecNumber>
    </recommendedName>
</protein>
<evidence type="ECO:0000256" key="1">
    <source>
        <dbReference type="ARBA" id="ARBA00002600"/>
    </source>
</evidence>
<keyword evidence="14" id="KW-1185">Reference proteome</keyword>
<dbReference type="GO" id="GO:0004729">
    <property type="term" value="F:oxygen-dependent protoporphyrinogen oxidase activity"/>
    <property type="evidence" value="ECO:0007669"/>
    <property type="project" value="UniProtKB-UniRule"/>
</dbReference>
<evidence type="ECO:0000256" key="2">
    <source>
        <dbReference type="ARBA" id="ARBA00005073"/>
    </source>
</evidence>
<dbReference type="InterPro" id="IPR036188">
    <property type="entry name" value="FAD/NAD-bd_sf"/>
</dbReference>
<comment type="similarity">
    <text evidence="3 11">Belongs to the protoporphyrinogen/coproporphyrinogen oxidase family. Protoporphyrinogen oxidase subfamily.</text>
</comment>
<evidence type="ECO:0000256" key="7">
    <source>
        <dbReference type="ARBA" id="ARBA00023002"/>
    </source>
</evidence>
<dbReference type="Pfam" id="PF01593">
    <property type="entry name" value="Amino_oxidase"/>
    <property type="match status" value="2"/>
</dbReference>
<evidence type="ECO:0000256" key="3">
    <source>
        <dbReference type="ARBA" id="ARBA00010551"/>
    </source>
</evidence>
<comment type="cofactor">
    <cofactor evidence="11">
        <name>FAD</name>
        <dbReference type="ChEBI" id="CHEBI:57692"/>
    </cofactor>
    <text evidence="11">Binds 1 FAD per subunit.</text>
</comment>
<comment type="function">
    <text evidence="1 11">Catalyzes the 6-electron oxidation of protoporphyrinogen-IX to form protoporphyrin-IX.</text>
</comment>
<dbReference type="InterPro" id="IPR002937">
    <property type="entry name" value="Amino_oxidase"/>
</dbReference>
<feature type="domain" description="Amine oxidase" evidence="12">
    <location>
        <begin position="57"/>
        <end position="415"/>
    </location>
</feature>
<evidence type="ECO:0000256" key="11">
    <source>
        <dbReference type="RuleBase" id="RU367069"/>
    </source>
</evidence>
<organism evidence="13 14">
    <name type="scientific">Polychaeton citri CBS 116435</name>
    <dbReference type="NCBI Taxonomy" id="1314669"/>
    <lineage>
        <taxon>Eukaryota</taxon>
        <taxon>Fungi</taxon>
        <taxon>Dikarya</taxon>
        <taxon>Ascomycota</taxon>
        <taxon>Pezizomycotina</taxon>
        <taxon>Dothideomycetes</taxon>
        <taxon>Dothideomycetidae</taxon>
        <taxon>Capnodiales</taxon>
        <taxon>Capnodiaceae</taxon>
        <taxon>Polychaeton</taxon>
    </lineage>
</organism>
<evidence type="ECO:0000256" key="8">
    <source>
        <dbReference type="ARBA" id="ARBA00023133"/>
    </source>
</evidence>
<dbReference type="InterPro" id="IPR004572">
    <property type="entry name" value="Protoporphyrinogen_oxidase"/>
</dbReference>
<feature type="domain" description="Amine oxidase" evidence="12">
    <location>
        <begin position="485"/>
        <end position="613"/>
    </location>
</feature>
<dbReference type="AlphaFoldDB" id="A0A9P4QG39"/>
<evidence type="ECO:0000256" key="5">
    <source>
        <dbReference type="ARBA" id="ARBA00022630"/>
    </source>
</evidence>
<dbReference type="Proteomes" id="UP000799441">
    <property type="component" value="Unassembled WGS sequence"/>
</dbReference>
<gene>
    <name evidence="13" type="ORF">K431DRAFT_262761</name>
</gene>
<accession>A0A9P4QG39</accession>
<dbReference type="InterPro" id="IPR050464">
    <property type="entry name" value="Zeta_carotene_desat/Oxidored"/>
</dbReference>
<proteinExistence type="inferred from homology"/>
<keyword evidence="5 11" id="KW-0285">Flavoprotein</keyword>
<comment type="caution">
    <text evidence="13">The sequence shown here is derived from an EMBL/GenBank/DDBJ whole genome shotgun (WGS) entry which is preliminary data.</text>
</comment>
<evidence type="ECO:0000256" key="9">
    <source>
        <dbReference type="ARBA" id="ARBA00023244"/>
    </source>
</evidence>
<dbReference type="SUPFAM" id="SSF54373">
    <property type="entry name" value="FAD-linked reductases, C-terminal domain"/>
    <property type="match status" value="2"/>
</dbReference>
<keyword evidence="6 11" id="KW-0274">FAD</keyword>
<dbReference type="EC" id="1.3.3.4" evidence="4 11"/>
<sequence length="646" mass="71051">MLLRCSHGPLASLSNARRKPAHLVRALPALLSSQSARQYASLEPGVSHDIGIVGGGITGLAAAYYLTQRLPRAKITIYETSDRIGGWLQSKRVPLQGGSVLFEAGPRTLRVAQNNASALLATRLIQELDLKKETIFTSKLSPAHRSRFMYYPDHLVQMPHPSLGVFNILALYLREPIFKSSAWSMIKEIFVSQRDPGVQDESVGDFISRRFSRDVAERLFSGFMHGVYAGDIWKLSAKSLLSTLWNAEAQAGSVLKGMSQTPTSSKSDGTALVVANTTQREAALIKECTTAYWDPALASLLSRASVYTFREGLGQLTDTLARKLYESGSVTFKTSTAVKCIKASNDGSHDLSMETIHEGDHGVQEHSHIVPTLSPNHLSQVIDGSQDLTNALGSIPSVTVMTVNFYFASHSSPNNPGSPLHPTGFGYLIPAATPFDQNPERALGVVFDDAYSPSPKYFRPDKWSKEDLDKLGDLCHATGLDPYVNDFSWTNFPNKPVMQDEGDSLGGSKLTVMLGGHWWDGWPQHPSEEEGLQMAKSVLQRHLGITEEPLAYQVNLQKNCIPQYTVGHETRLKKAHNELWRLYRGRLLVAGNWMSGVGVNDCIRSAWEVAESISTGREATGLEEVGNAKRFTARITTDGRVERVED</sequence>
<comment type="subcellular location">
    <subcellularLocation>
        <location evidence="11">Mitochondrion inner membrane</location>
    </subcellularLocation>
</comment>
<evidence type="ECO:0000313" key="14">
    <source>
        <dbReference type="Proteomes" id="UP000799441"/>
    </source>
</evidence>
<evidence type="ECO:0000256" key="10">
    <source>
        <dbReference type="ARBA" id="ARBA00047554"/>
    </source>
</evidence>
<dbReference type="NCBIfam" id="TIGR00562">
    <property type="entry name" value="proto_IX_ox"/>
    <property type="match status" value="1"/>
</dbReference>
<dbReference type="GO" id="GO:0005743">
    <property type="term" value="C:mitochondrial inner membrane"/>
    <property type="evidence" value="ECO:0007669"/>
    <property type="project" value="UniProtKB-SubCell"/>
</dbReference>
<keyword evidence="8 11" id="KW-0350">Heme biosynthesis</keyword>
<dbReference type="EMBL" id="MU003772">
    <property type="protein sequence ID" value="KAF2724256.1"/>
    <property type="molecule type" value="Genomic_DNA"/>
</dbReference>
<evidence type="ECO:0000313" key="13">
    <source>
        <dbReference type="EMBL" id="KAF2724256.1"/>
    </source>
</evidence>
<comment type="catalytic activity">
    <reaction evidence="10 11">
        <text>protoporphyrinogen IX + 3 O2 = protoporphyrin IX + 3 H2O2</text>
        <dbReference type="Rhea" id="RHEA:25576"/>
        <dbReference type="ChEBI" id="CHEBI:15379"/>
        <dbReference type="ChEBI" id="CHEBI:16240"/>
        <dbReference type="ChEBI" id="CHEBI:57306"/>
        <dbReference type="ChEBI" id="CHEBI:57307"/>
        <dbReference type="EC" id="1.3.3.4"/>
    </reaction>
</comment>
<dbReference type="GO" id="GO:0006782">
    <property type="term" value="P:protoporphyrinogen IX biosynthetic process"/>
    <property type="evidence" value="ECO:0007669"/>
    <property type="project" value="UniProtKB-UniRule"/>
</dbReference>
<dbReference type="PANTHER" id="PTHR42923">
    <property type="entry name" value="PROTOPORPHYRINOGEN OXIDASE"/>
    <property type="match status" value="1"/>
</dbReference>
<keyword evidence="9 11" id="KW-0627">Porphyrin biosynthesis</keyword>